<sequence>MRASQTTGKRNHQHQVAVTAVAKACALTNATTVTPSATADVPIMPYKTVLSGSPFMLKTPATNPNGRKTTVTFSTHLKARQTRA</sequence>
<dbReference type="EMBL" id="MNUE01000059">
    <property type="protein sequence ID" value="OJD30508.1"/>
    <property type="molecule type" value="Genomic_DNA"/>
</dbReference>
<dbReference type="Proteomes" id="UP000183809">
    <property type="component" value="Unassembled WGS sequence"/>
</dbReference>
<dbReference type="RefSeq" id="XP_020126768.1">
    <property type="nucleotide sequence ID" value="XM_020277648.1"/>
</dbReference>
<evidence type="ECO:0000313" key="2">
    <source>
        <dbReference type="Proteomes" id="UP000183809"/>
    </source>
</evidence>
<name>A0A1J9RRI2_9PEZI</name>
<gene>
    <name evidence="1" type="ORF">BKCO1_5900057</name>
</gene>
<accession>A0A1J9RRI2</accession>
<dbReference type="AlphaFoldDB" id="A0A1J9RRI2"/>
<dbReference type="GeneID" id="31017909"/>
<reference evidence="1 2" key="1">
    <citation type="submission" date="2016-10" db="EMBL/GenBank/DDBJ databases">
        <title>Proteomics and genomics reveal pathogen-plant mechanisms compatible with a hemibiotrophic lifestyle of Diplodia corticola.</title>
        <authorList>
            <person name="Fernandes I."/>
            <person name="De Jonge R."/>
            <person name="Van De Peer Y."/>
            <person name="Devreese B."/>
            <person name="Alves A."/>
            <person name="Esteves A.C."/>
        </authorList>
    </citation>
    <scope>NUCLEOTIDE SEQUENCE [LARGE SCALE GENOMIC DNA]</scope>
    <source>
        <strain evidence="1 2">CBS 112549</strain>
    </source>
</reference>
<keyword evidence="2" id="KW-1185">Reference proteome</keyword>
<proteinExistence type="predicted"/>
<evidence type="ECO:0000313" key="1">
    <source>
        <dbReference type="EMBL" id="OJD30508.1"/>
    </source>
</evidence>
<organism evidence="1 2">
    <name type="scientific">Diplodia corticola</name>
    <dbReference type="NCBI Taxonomy" id="236234"/>
    <lineage>
        <taxon>Eukaryota</taxon>
        <taxon>Fungi</taxon>
        <taxon>Dikarya</taxon>
        <taxon>Ascomycota</taxon>
        <taxon>Pezizomycotina</taxon>
        <taxon>Dothideomycetes</taxon>
        <taxon>Dothideomycetes incertae sedis</taxon>
        <taxon>Botryosphaeriales</taxon>
        <taxon>Botryosphaeriaceae</taxon>
        <taxon>Diplodia</taxon>
    </lineage>
</organism>
<comment type="caution">
    <text evidence="1">The sequence shown here is derived from an EMBL/GenBank/DDBJ whole genome shotgun (WGS) entry which is preliminary data.</text>
</comment>
<protein>
    <submittedName>
        <fullName evidence="1">Uncharacterized protein</fullName>
    </submittedName>
</protein>